<evidence type="ECO:0000313" key="1">
    <source>
        <dbReference type="EMBL" id="KAH6649242.1"/>
    </source>
</evidence>
<sequence length="354" mass="38747">MDVDYGPQLNVLTWLLISISGLFLFTRLYLKNCQHRGLWWDDWILLASWVALTVSAGLIAFLVSIDYGKRFIPLRNAIKFGLPVNILSTLMIIANVWGKTSFAVTLLRLPVRWMRISVWYILTTLTLTLTTSILFVWIECGPLKLAGSCVPIEVSIRYNVFSCVYSATADVALGILPWKYLLSQQMSKKEKIGAMVAMSMGILLQGNTDARCSIPLVALSVAEAAMCIVAASIPILRALSRGGFRGPVHFGYQAGYGTSMVQSDGHSAASMQSQAASVLLPIQGPRSGEVEPGTQQRPLSLETPASLEDVLIAQSTKTLKQKGDDDPGDEDSFEMTNYRGRPQSPVDFTGSNAF</sequence>
<name>A0ACB7PKB9_9PEZI</name>
<proteinExistence type="predicted"/>
<reference evidence="1 2" key="1">
    <citation type="journal article" date="2021" name="Nat. Commun.">
        <title>Genetic determinants of endophytism in the Arabidopsis root mycobiome.</title>
        <authorList>
            <person name="Mesny F."/>
            <person name="Miyauchi S."/>
            <person name="Thiergart T."/>
            <person name="Pickel B."/>
            <person name="Atanasova L."/>
            <person name="Karlsson M."/>
            <person name="Huettel B."/>
            <person name="Barry K.W."/>
            <person name="Haridas S."/>
            <person name="Chen C."/>
            <person name="Bauer D."/>
            <person name="Andreopoulos W."/>
            <person name="Pangilinan J."/>
            <person name="LaButti K."/>
            <person name="Riley R."/>
            <person name="Lipzen A."/>
            <person name="Clum A."/>
            <person name="Drula E."/>
            <person name="Henrissat B."/>
            <person name="Kohler A."/>
            <person name="Grigoriev I.V."/>
            <person name="Martin F.M."/>
            <person name="Hacquard S."/>
        </authorList>
    </citation>
    <scope>NUCLEOTIDE SEQUENCE [LARGE SCALE GENOMIC DNA]</scope>
    <source>
        <strain evidence="1 2">MPI-SDFR-AT-0079</strain>
    </source>
</reference>
<comment type="caution">
    <text evidence="1">The sequence shown here is derived from an EMBL/GenBank/DDBJ whole genome shotgun (WGS) entry which is preliminary data.</text>
</comment>
<protein>
    <submittedName>
        <fullName evidence="1">Uncharacterized protein</fullName>
    </submittedName>
</protein>
<keyword evidence="2" id="KW-1185">Reference proteome</keyword>
<organism evidence="1 2">
    <name type="scientific">Chaetomium tenue</name>
    <dbReference type="NCBI Taxonomy" id="1854479"/>
    <lineage>
        <taxon>Eukaryota</taxon>
        <taxon>Fungi</taxon>
        <taxon>Dikarya</taxon>
        <taxon>Ascomycota</taxon>
        <taxon>Pezizomycotina</taxon>
        <taxon>Sordariomycetes</taxon>
        <taxon>Sordariomycetidae</taxon>
        <taxon>Sordariales</taxon>
        <taxon>Chaetomiaceae</taxon>
        <taxon>Chaetomium</taxon>
    </lineage>
</organism>
<dbReference type="EMBL" id="JAGIZQ010000001">
    <property type="protein sequence ID" value="KAH6649242.1"/>
    <property type="molecule type" value="Genomic_DNA"/>
</dbReference>
<gene>
    <name evidence="1" type="ORF">F5144DRAFT_634218</name>
</gene>
<evidence type="ECO:0000313" key="2">
    <source>
        <dbReference type="Proteomes" id="UP000724584"/>
    </source>
</evidence>
<dbReference type="Proteomes" id="UP000724584">
    <property type="component" value="Unassembled WGS sequence"/>
</dbReference>
<accession>A0ACB7PKB9</accession>